<evidence type="ECO:0000313" key="6">
    <source>
        <dbReference type="Proteomes" id="UP000722989"/>
    </source>
</evidence>
<dbReference type="CDD" id="cd00038">
    <property type="entry name" value="CAP_ED"/>
    <property type="match status" value="1"/>
</dbReference>
<dbReference type="SUPFAM" id="SSF51206">
    <property type="entry name" value="cAMP-binding domain-like"/>
    <property type="match status" value="1"/>
</dbReference>
<dbReference type="PRINTS" id="PR00368">
    <property type="entry name" value="FADPNR"/>
</dbReference>
<dbReference type="PRINTS" id="PR00469">
    <property type="entry name" value="PNDRDTASEII"/>
</dbReference>
<dbReference type="InterPro" id="IPR036188">
    <property type="entry name" value="FAD/NAD-bd_sf"/>
</dbReference>
<evidence type="ECO:0000313" key="5">
    <source>
        <dbReference type="EMBL" id="NJC74116.1"/>
    </source>
</evidence>
<accession>A0ABX0Y6S0</accession>
<dbReference type="Gene3D" id="3.40.30.10">
    <property type="entry name" value="Glutaredoxin"/>
    <property type="match status" value="1"/>
</dbReference>
<comment type="caution">
    <text evidence="5">The sequence shown here is derived from an EMBL/GenBank/DDBJ whole genome shotgun (WGS) entry which is preliminary data.</text>
</comment>
<dbReference type="Pfam" id="PF00027">
    <property type="entry name" value="cNMP_binding"/>
    <property type="match status" value="1"/>
</dbReference>
<dbReference type="Gene3D" id="3.50.50.60">
    <property type="entry name" value="FAD/NAD(P)-binding domain"/>
    <property type="match status" value="2"/>
</dbReference>
<dbReference type="PANTHER" id="PTHR48105">
    <property type="entry name" value="THIOREDOXIN REDUCTASE 1-RELATED-RELATED"/>
    <property type="match status" value="1"/>
</dbReference>
<evidence type="ECO:0000256" key="3">
    <source>
        <dbReference type="ARBA" id="ARBA00048132"/>
    </source>
</evidence>
<dbReference type="InterPro" id="IPR018488">
    <property type="entry name" value="cNMP-bd_CS"/>
</dbReference>
<reference evidence="5 6" key="1">
    <citation type="submission" date="2020-03" db="EMBL/GenBank/DDBJ databases">
        <title>WGS of the type strain of Planosporangium spp.</title>
        <authorList>
            <person name="Thawai C."/>
        </authorList>
    </citation>
    <scope>NUCLEOTIDE SEQUENCE [LARGE SCALE GENOMIC DNA]</scope>
    <source>
        <strain evidence="5 6">TBRC 5610</strain>
    </source>
</reference>
<dbReference type="SUPFAM" id="SSF51905">
    <property type="entry name" value="FAD/NAD(P)-binding domain"/>
    <property type="match status" value="1"/>
</dbReference>
<name>A0ABX0Y6S0_9ACTN</name>
<dbReference type="InterPro" id="IPR050097">
    <property type="entry name" value="Ferredoxin-NADP_redctase_2"/>
</dbReference>
<dbReference type="PROSITE" id="PS50042">
    <property type="entry name" value="CNMP_BINDING_3"/>
    <property type="match status" value="1"/>
</dbReference>
<dbReference type="InterPro" id="IPR018490">
    <property type="entry name" value="cNMP-bd_dom_sf"/>
</dbReference>
<dbReference type="InterPro" id="IPR014710">
    <property type="entry name" value="RmlC-like_jellyroll"/>
</dbReference>
<keyword evidence="6" id="KW-1185">Reference proteome</keyword>
<dbReference type="Proteomes" id="UP000722989">
    <property type="component" value="Unassembled WGS sequence"/>
</dbReference>
<protein>
    <submittedName>
        <fullName evidence="5">FAD-dependent oxidoreductase</fullName>
    </submittedName>
</protein>
<sequence>MSSLIETPDRYGAYPRLSEAQIGSLEPRGRRQRTQGGDVLIREGEDGYDFFVVLDGKVANVEGHGTPEERLISVHGPRRFLGELSLFTGQAAFFTAVVREAGEVLRVPVRRLREAAASDPALGDLILRAYLIRRSILIGLGAGIRIIGSHFSPDTRRLREFAARNRLPYRWIDLENDPQAEQLLRQLVVTPDQTPVVICPGGTVMRNPTNAELARAVGLPTPSLTEATCDLAVVGAGPAGLAAAVYGASEGLVTIAFEAIATGGQAGTSSKIENYLGFPTGISGGELAERAVLQAEKFGAAFRVPAEARSLETREEGHLIRFADGSELCSRTVLIATGARYRKLSVPRLEEFEKTSVYYAATTAEALMCRRDPVAIVGGGNSAGQAVLFLSRYAETIRLIVRHDDLGRDMSRYLVDRIVRLPNVEVFLHTEVHELLGRDALEALLVEDRRTGDHHIVPARALFVFIGATPCTGWLADRIALDNHGFILTGRDTSRSGDERPLLLETNEPGVFAAGDVRHGSIKRVASAVGEGSMAVRMVWEHLQKTGRTDLSRAR</sequence>
<dbReference type="PROSITE" id="PS00888">
    <property type="entry name" value="CNMP_BINDING_1"/>
    <property type="match status" value="1"/>
</dbReference>
<dbReference type="SMART" id="SM00100">
    <property type="entry name" value="cNMP"/>
    <property type="match status" value="1"/>
</dbReference>
<dbReference type="EMBL" id="JAATVY010000046">
    <property type="protein sequence ID" value="NJC74116.1"/>
    <property type="molecule type" value="Genomic_DNA"/>
</dbReference>
<evidence type="ECO:0000256" key="2">
    <source>
        <dbReference type="ARBA" id="ARBA00023002"/>
    </source>
</evidence>
<evidence type="ECO:0000256" key="1">
    <source>
        <dbReference type="ARBA" id="ARBA00022630"/>
    </source>
</evidence>
<keyword evidence="2" id="KW-0560">Oxidoreductase</keyword>
<dbReference type="InterPro" id="IPR000595">
    <property type="entry name" value="cNMP-bd_dom"/>
</dbReference>
<feature type="domain" description="Cyclic nucleotide-binding" evidence="4">
    <location>
        <begin position="13"/>
        <end position="114"/>
    </location>
</feature>
<comment type="catalytic activity">
    <reaction evidence="3">
        <text>[thioredoxin]-dithiol + NADP(+) = [thioredoxin]-disulfide + NADPH + H(+)</text>
        <dbReference type="Rhea" id="RHEA:20345"/>
        <dbReference type="Rhea" id="RHEA-COMP:10698"/>
        <dbReference type="Rhea" id="RHEA-COMP:10700"/>
        <dbReference type="ChEBI" id="CHEBI:15378"/>
        <dbReference type="ChEBI" id="CHEBI:29950"/>
        <dbReference type="ChEBI" id="CHEBI:50058"/>
        <dbReference type="ChEBI" id="CHEBI:57783"/>
        <dbReference type="ChEBI" id="CHEBI:58349"/>
        <dbReference type="EC" id="1.8.1.9"/>
    </reaction>
</comment>
<evidence type="ECO:0000259" key="4">
    <source>
        <dbReference type="PROSITE" id="PS50042"/>
    </source>
</evidence>
<dbReference type="Gene3D" id="2.60.120.10">
    <property type="entry name" value="Jelly Rolls"/>
    <property type="match status" value="1"/>
</dbReference>
<organism evidence="5 6">
    <name type="scientific">Planosporangium thailandense</name>
    <dbReference type="NCBI Taxonomy" id="765197"/>
    <lineage>
        <taxon>Bacteria</taxon>
        <taxon>Bacillati</taxon>
        <taxon>Actinomycetota</taxon>
        <taxon>Actinomycetes</taxon>
        <taxon>Micromonosporales</taxon>
        <taxon>Micromonosporaceae</taxon>
        <taxon>Planosporangium</taxon>
    </lineage>
</organism>
<keyword evidence="1" id="KW-0285">Flavoprotein</keyword>
<gene>
    <name evidence="5" type="ORF">HC031_31045</name>
</gene>
<proteinExistence type="predicted"/>
<dbReference type="RefSeq" id="WP_167929021.1">
    <property type="nucleotide sequence ID" value="NZ_JAATVY010000046.1"/>
</dbReference>
<dbReference type="Pfam" id="PF07992">
    <property type="entry name" value="Pyr_redox_2"/>
    <property type="match status" value="1"/>
</dbReference>
<dbReference type="InterPro" id="IPR023753">
    <property type="entry name" value="FAD/NAD-binding_dom"/>
</dbReference>